<dbReference type="Pfam" id="PF00227">
    <property type="entry name" value="Proteasome"/>
    <property type="match status" value="1"/>
</dbReference>
<dbReference type="EMBL" id="BLLK01000062">
    <property type="protein sequence ID" value="GFH59317.1"/>
    <property type="molecule type" value="Genomic_DNA"/>
</dbReference>
<dbReference type="PANTHER" id="PTHR32194:SF2">
    <property type="entry name" value="PROTEASOME SUBUNIT BETA TYPE-1"/>
    <property type="match status" value="1"/>
</dbReference>
<dbReference type="Proteomes" id="UP001054902">
    <property type="component" value="Unassembled WGS sequence"/>
</dbReference>
<dbReference type="GO" id="GO:0005839">
    <property type="term" value="C:proteasome core complex"/>
    <property type="evidence" value="ECO:0007669"/>
    <property type="project" value="InterPro"/>
</dbReference>
<dbReference type="InterPro" id="IPR035206">
    <property type="entry name" value="Proteasome_beta2"/>
</dbReference>
<dbReference type="GO" id="GO:0005634">
    <property type="term" value="C:nucleus"/>
    <property type="evidence" value="ECO:0007669"/>
    <property type="project" value="UniProtKB-SubCell"/>
</dbReference>
<dbReference type="PROSITE" id="PS00854">
    <property type="entry name" value="PROTEASOME_BETA_1"/>
    <property type="match status" value="1"/>
</dbReference>
<evidence type="ECO:0000256" key="2">
    <source>
        <dbReference type="ARBA" id="ARBA00022942"/>
    </source>
</evidence>
<reference evidence="5 6" key="1">
    <citation type="journal article" date="2021" name="Sci. Rep.">
        <title>The genome of the diatom Chaetoceros tenuissimus carries an ancient integrated fragment of an extant virus.</title>
        <authorList>
            <person name="Hongo Y."/>
            <person name="Kimura K."/>
            <person name="Takaki Y."/>
            <person name="Yoshida Y."/>
            <person name="Baba S."/>
            <person name="Kobayashi G."/>
            <person name="Nagasaki K."/>
            <person name="Hano T."/>
            <person name="Tomaru Y."/>
        </authorList>
    </citation>
    <scope>NUCLEOTIDE SEQUENCE [LARGE SCALE GENOMIC DNA]</scope>
    <source>
        <strain evidence="5 6">NIES-3715</strain>
    </source>
</reference>
<evidence type="ECO:0000313" key="6">
    <source>
        <dbReference type="Proteomes" id="UP001054902"/>
    </source>
</evidence>
<keyword evidence="3 4" id="KW-0539">Nucleus</keyword>
<keyword evidence="2 4" id="KW-0647">Proteasome</keyword>
<protein>
    <recommendedName>
        <fullName evidence="4">Proteasome subunit beta</fullName>
    </recommendedName>
</protein>
<evidence type="ECO:0000256" key="3">
    <source>
        <dbReference type="ARBA" id="ARBA00023242"/>
    </source>
</evidence>
<proteinExistence type="inferred from homology"/>
<name>A0AAD3D8D9_9STRA</name>
<comment type="function">
    <text evidence="4">Component of the proteasome, a multicatalytic proteinase complex which is characterized by its ability to cleave peptides with Arg, Phe, Tyr, Leu, and Glu adjacent to the leaving group at neutral or slightly basic pH. The proteasome has an ATP-dependent proteolytic activity.</text>
</comment>
<organism evidence="5 6">
    <name type="scientific">Chaetoceros tenuissimus</name>
    <dbReference type="NCBI Taxonomy" id="426638"/>
    <lineage>
        <taxon>Eukaryota</taxon>
        <taxon>Sar</taxon>
        <taxon>Stramenopiles</taxon>
        <taxon>Ochrophyta</taxon>
        <taxon>Bacillariophyta</taxon>
        <taxon>Coscinodiscophyceae</taxon>
        <taxon>Chaetocerotophycidae</taxon>
        <taxon>Chaetocerotales</taxon>
        <taxon>Chaetocerotaceae</taxon>
        <taxon>Chaetoceros</taxon>
    </lineage>
</organism>
<dbReference type="PANTHER" id="PTHR32194">
    <property type="entry name" value="METALLOPROTEASE TLDD"/>
    <property type="match status" value="1"/>
</dbReference>
<evidence type="ECO:0000313" key="5">
    <source>
        <dbReference type="EMBL" id="GFH59317.1"/>
    </source>
</evidence>
<sequence>MDTVFGVEYEGGVILAADQSNARSILTYQSNLDKITTLSPSSALGVSGPNSDLVNFSEYISKNLALYQLSNDGIQLSTHAQANYCRGELAKALRRGPYQVNCLLGGYDKSTGKGSLYWMDYLAALAKVNYGCQGYASNFCLSIMDRDWKEGLDQEQAVAIVEKCIKELQVRFLISQPNFVIKAIDKEGVRTLKFGADPSDN</sequence>
<dbReference type="AlphaFoldDB" id="A0AAD3D8D9"/>
<accession>A0AAD3D8D9</accession>
<evidence type="ECO:0000256" key="1">
    <source>
        <dbReference type="ARBA" id="ARBA00022490"/>
    </source>
</evidence>
<gene>
    <name evidence="5" type="ORF">CTEN210_15793</name>
</gene>
<comment type="similarity">
    <text evidence="4">Belongs to the peptidase T1B family.</text>
</comment>
<dbReference type="InterPro" id="IPR016050">
    <property type="entry name" value="Proteasome_bsu_CS"/>
</dbReference>
<keyword evidence="6" id="KW-1185">Reference proteome</keyword>
<evidence type="ECO:0000256" key="4">
    <source>
        <dbReference type="RuleBase" id="RU004203"/>
    </source>
</evidence>
<dbReference type="PROSITE" id="PS51476">
    <property type="entry name" value="PROTEASOME_BETA_2"/>
    <property type="match status" value="1"/>
</dbReference>
<comment type="subunit">
    <text evidence="4">Component of the proteasome complex.</text>
</comment>
<comment type="subcellular location">
    <subcellularLocation>
        <location evidence="4">Cytoplasm</location>
    </subcellularLocation>
    <subcellularLocation>
        <location evidence="4">Nucleus</location>
    </subcellularLocation>
</comment>
<dbReference type="GO" id="GO:0010498">
    <property type="term" value="P:proteasomal protein catabolic process"/>
    <property type="evidence" value="ECO:0007669"/>
    <property type="project" value="InterPro"/>
</dbReference>
<dbReference type="InterPro" id="IPR029055">
    <property type="entry name" value="Ntn_hydrolases_N"/>
</dbReference>
<dbReference type="CDD" id="cd03758">
    <property type="entry name" value="proteasome_beta_type_2"/>
    <property type="match status" value="1"/>
</dbReference>
<dbReference type="GO" id="GO:0005737">
    <property type="term" value="C:cytoplasm"/>
    <property type="evidence" value="ECO:0007669"/>
    <property type="project" value="UniProtKB-SubCell"/>
</dbReference>
<dbReference type="InterPro" id="IPR001353">
    <property type="entry name" value="Proteasome_sua/b"/>
</dbReference>
<dbReference type="InterPro" id="IPR023333">
    <property type="entry name" value="Proteasome_suB-type"/>
</dbReference>
<keyword evidence="1 4" id="KW-0963">Cytoplasm</keyword>
<dbReference type="Gene3D" id="3.60.20.10">
    <property type="entry name" value="Glutamine Phosphoribosylpyrophosphate, subunit 1, domain 1"/>
    <property type="match status" value="1"/>
</dbReference>
<dbReference type="SUPFAM" id="SSF56235">
    <property type="entry name" value="N-terminal nucleophile aminohydrolases (Ntn hydrolases)"/>
    <property type="match status" value="1"/>
</dbReference>
<comment type="caution">
    <text evidence="5">The sequence shown here is derived from an EMBL/GenBank/DDBJ whole genome shotgun (WGS) entry which is preliminary data.</text>
</comment>